<name>A0A834I6Z6_RHYFE</name>
<evidence type="ECO:0000313" key="9">
    <source>
        <dbReference type="EMBL" id="KAF7275139.1"/>
    </source>
</evidence>
<evidence type="ECO:0000256" key="8">
    <source>
        <dbReference type="SAM" id="Phobius"/>
    </source>
</evidence>
<dbReference type="AlphaFoldDB" id="A0A834I6Z6"/>
<dbReference type="InterPro" id="IPR001128">
    <property type="entry name" value="Cyt_P450"/>
</dbReference>
<dbReference type="GO" id="GO:0004497">
    <property type="term" value="F:monooxygenase activity"/>
    <property type="evidence" value="ECO:0007669"/>
    <property type="project" value="UniProtKB-KW"/>
</dbReference>
<protein>
    <recommendedName>
        <fullName evidence="11">Cytochrome P450</fullName>
    </recommendedName>
</protein>
<evidence type="ECO:0000256" key="4">
    <source>
        <dbReference type="ARBA" id="ARBA00022723"/>
    </source>
</evidence>
<evidence type="ECO:0000256" key="1">
    <source>
        <dbReference type="ARBA" id="ARBA00001971"/>
    </source>
</evidence>
<keyword evidence="4" id="KW-0479">Metal-binding</keyword>
<dbReference type="GO" id="GO:0005506">
    <property type="term" value="F:iron ion binding"/>
    <property type="evidence" value="ECO:0007669"/>
    <property type="project" value="InterPro"/>
</dbReference>
<dbReference type="Proteomes" id="UP000625711">
    <property type="component" value="Unassembled WGS sequence"/>
</dbReference>
<evidence type="ECO:0000256" key="6">
    <source>
        <dbReference type="ARBA" id="ARBA00023004"/>
    </source>
</evidence>
<accession>A0A834I6Z6</accession>
<dbReference type="Gene3D" id="1.10.630.10">
    <property type="entry name" value="Cytochrome P450"/>
    <property type="match status" value="1"/>
</dbReference>
<keyword evidence="5" id="KW-0560">Oxidoreductase</keyword>
<dbReference type="SUPFAM" id="SSF48264">
    <property type="entry name" value="Cytochrome P450"/>
    <property type="match status" value="1"/>
</dbReference>
<feature type="non-terminal residue" evidence="9">
    <location>
        <position position="1"/>
    </location>
</feature>
<keyword evidence="7" id="KW-0503">Monooxygenase</keyword>
<reference evidence="9" key="1">
    <citation type="submission" date="2020-08" db="EMBL/GenBank/DDBJ databases">
        <title>Genome sequencing and assembly of the red palm weevil Rhynchophorus ferrugineus.</title>
        <authorList>
            <person name="Dias G.B."/>
            <person name="Bergman C.M."/>
            <person name="Manee M."/>
        </authorList>
    </citation>
    <scope>NUCLEOTIDE SEQUENCE</scope>
    <source>
        <strain evidence="9">AA-2017</strain>
        <tissue evidence="9">Whole larva</tissue>
    </source>
</reference>
<keyword evidence="10" id="KW-1185">Reference proteome</keyword>
<evidence type="ECO:0000313" key="10">
    <source>
        <dbReference type="Proteomes" id="UP000625711"/>
    </source>
</evidence>
<evidence type="ECO:0000256" key="2">
    <source>
        <dbReference type="ARBA" id="ARBA00010617"/>
    </source>
</evidence>
<feature type="transmembrane region" description="Helical" evidence="8">
    <location>
        <begin position="20"/>
        <end position="40"/>
    </location>
</feature>
<evidence type="ECO:0008006" key="11">
    <source>
        <dbReference type="Google" id="ProtNLM"/>
    </source>
</evidence>
<keyword evidence="3" id="KW-0349">Heme</keyword>
<keyword evidence="8" id="KW-1133">Transmembrane helix</keyword>
<gene>
    <name evidence="9" type="ORF">GWI33_012147</name>
</gene>
<dbReference type="PANTHER" id="PTHR24291">
    <property type="entry name" value="CYTOCHROME P450 FAMILY 4"/>
    <property type="match status" value="1"/>
</dbReference>
<proteinExistence type="inferred from homology"/>
<dbReference type="PANTHER" id="PTHR24291:SF187">
    <property type="entry name" value="CYTOCHROME P450 4AE1-RELATED"/>
    <property type="match status" value="1"/>
</dbReference>
<dbReference type="OrthoDB" id="1470350at2759"/>
<dbReference type="InterPro" id="IPR036396">
    <property type="entry name" value="Cyt_P450_sf"/>
</dbReference>
<keyword evidence="6" id="KW-0408">Iron</keyword>
<keyword evidence="8" id="KW-0812">Transmembrane</keyword>
<sequence>MWWGDIYLYTDYLYQVLVKMFLNVLCAVVVTIVVWCLNTWRKHRDTEKKLQWIRKVTGIPFLGNTLEFKDPTTMLLRMEQRLLENNGLCRIQILSRTMVLISDYNFVEWLLTSTKILDKSIDYQFLYRWLEGGILIADAPEWRPGRKILTPAFHFSILENFVAKFSKPTTILIDILKKESDKDSVNIHPIIANFTLDIIC</sequence>
<dbReference type="InterPro" id="IPR050196">
    <property type="entry name" value="Cytochrome_P450_Monoox"/>
</dbReference>
<evidence type="ECO:0000256" key="5">
    <source>
        <dbReference type="ARBA" id="ARBA00023002"/>
    </source>
</evidence>
<dbReference type="Pfam" id="PF00067">
    <property type="entry name" value="p450"/>
    <property type="match status" value="1"/>
</dbReference>
<comment type="cofactor">
    <cofactor evidence="1">
        <name>heme</name>
        <dbReference type="ChEBI" id="CHEBI:30413"/>
    </cofactor>
</comment>
<organism evidence="9 10">
    <name type="scientific">Rhynchophorus ferrugineus</name>
    <name type="common">Red palm weevil</name>
    <name type="synonym">Curculio ferrugineus</name>
    <dbReference type="NCBI Taxonomy" id="354439"/>
    <lineage>
        <taxon>Eukaryota</taxon>
        <taxon>Metazoa</taxon>
        <taxon>Ecdysozoa</taxon>
        <taxon>Arthropoda</taxon>
        <taxon>Hexapoda</taxon>
        <taxon>Insecta</taxon>
        <taxon>Pterygota</taxon>
        <taxon>Neoptera</taxon>
        <taxon>Endopterygota</taxon>
        <taxon>Coleoptera</taxon>
        <taxon>Polyphaga</taxon>
        <taxon>Cucujiformia</taxon>
        <taxon>Curculionidae</taxon>
        <taxon>Dryophthorinae</taxon>
        <taxon>Rhynchophorus</taxon>
    </lineage>
</organism>
<comment type="similarity">
    <text evidence="2">Belongs to the cytochrome P450 family.</text>
</comment>
<dbReference type="GO" id="GO:0016705">
    <property type="term" value="F:oxidoreductase activity, acting on paired donors, with incorporation or reduction of molecular oxygen"/>
    <property type="evidence" value="ECO:0007669"/>
    <property type="project" value="InterPro"/>
</dbReference>
<keyword evidence="8" id="KW-0472">Membrane</keyword>
<dbReference type="EMBL" id="JAACXV010011210">
    <property type="protein sequence ID" value="KAF7275139.1"/>
    <property type="molecule type" value="Genomic_DNA"/>
</dbReference>
<dbReference type="GO" id="GO:0020037">
    <property type="term" value="F:heme binding"/>
    <property type="evidence" value="ECO:0007669"/>
    <property type="project" value="InterPro"/>
</dbReference>
<evidence type="ECO:0000256" key="7">
    <source>
        <dbReference type="ARBA" id="ARBA00023033"/>
    </source>
</evidence>
<comment type="caution">
    <text evidence="9">The sequence shown here is derived from an EMBL/GenBank/DDBJ whole genome shotgun (WGS) entry which is preliminary data.</text>
</comment>
<evidence type="ECO:0000256" key="3">
    <source>
        <dbReference type="ARBA" id="ARBA00022617"/>
    </source>
</evidence>